<evidence type="ECO:0000256" key="1">
    <source>
        <dbReference type="ARBA" id="ARBA00022490"/>
    </source>
</evidence>
<dbReference type="HAMAP" id="MF_01551">
    <property type="entry name" value="23SrRNA_methyltr_M"/>
    <property type="match status" value="1"/>
</dbReference>
<dbReference type="InterPro" id="IPR048646">
    <property type="entry name" value="RlmM_THUMP-like"/>
</dbReference>
<dbReference type="NCBIfam" id="NF008734">
    <property type="entry name" value="PRK11760.1"/>
    <property type="match status" value="1"/>
</dbReference>
<feature type="domain" description="Ribosomal RNA methyltransferase FtsJ" evidence="7">
    <location>
        <begin position="200"/>
        <end position="292"/>
    </location>
</feature>
<protein>
    <recommendedName>
        <fullName evidence="6">Ribosomal RNA large subunit methyltransferase M</fullName>
        <ecNumber evidence="6">2.1.1.186</ecNumber>
    </recommendedName>
    <alternativeName>
        <fullName evidence="6">23S rRNA (cytidine2498-2'-O)-methyltransferase</fullName>
    </alternativeName>
    <alternativeName>
        <fullName evidence="6">23S rRNA 2'-O-ribose methyltransferase RlmM</fullName>
    </alternativeName>
</protein>
<dbReference type="PIRSF" id="PIRSF028774">
    <property type="entry name" value="UCP028774"/>
    <property type="match status" value="1"/>
</dbReference>
<feature type="binding site" evidence="6">
    <location>
        <begin position="235"/>
        <end position="238"/>
    </location>
    <ligand>
        <name>S-adenosyl-L-methionine</name>
        <dbReference type="ChEBI" id="CHEBI:59789"/>
    </ligand>
</feature>
<dbReference type="InterPro" id="IPR002877">
    <property type="entry name" value="RNA_MeTrfase_FtsJ_dom"/>
</dbReference>
<name>A0ABP8V219_9GAMM</name>
<accession>A0ABP8V219</accession>
<proteinExistence type="inferred from homology"/>
<evidence type="ECO:0000259" key="8">
    <source>
        <dbReference type="Pfam" id="PF18125"/>
    </source>
</evidence>
<evidence type="ECO:0000259" key="7">
    <source>
        <dbReference type="Pfam" id="PF01728"/>
    </source>
</evidence>
<dbReference type="Proteomes" id="UP001500604">
    <property type="component" value="Unassembled WGS sequence"/>
</dbReference>
<evidence type="ECO:0000256" key="2">
    <source>
        <dbReference type="ARBA" id="ARBA00022552"/>
    </source>
</evidence>
<keyword evidence="11" id="KW-1185">Reference proteome</keyword>
<dbReference type="PANTHER" id="PTHR37524:SF2">
    <property type="entry name" value="RIBOSOMAL RNA METHYLTRANSFERASE FTSJ DOMAIN-CONTAINING PROTEIN"/>
    <property type="match status" value="1"/>
</dbReference>
<keyword evidence="5 6" id="KW-0949">S-adenosyl-L-methionine</keyword>
<keyword evidence="4 6" id="KW-0808">Transferase</keyword>
<gene>
    <name evidence="6 10" type="primary">rlmM</name>
    <name evidence="10" type="ORF">GCM10023116_24130</name>
</gene>
<evidence type="ECO:0000256" key="3">
    <source>
        <dbReference type="ARBA" id="ARBA00022603"/>
    </source>
</evidence>
<dbReference type="EC" id="2.1.1.186" evidence="6"/>
<evidence type="ECO:0000256" key="6">
    <source>
        <dbReference type="HAMAP-Rule" id="MF_01551"/>
    </source>
</evidence>
<dbReference type="Pfam" id="PF21239">
    <property type="entry name" value="RLMM_N"/>
    <property type="match status" value="1"/>
</dbReference>
<comment type="similarity">
    <text evidence="6">Belongs to the class I-like SAM-binding methyltransferase superfamily. RNA methyltransferase RlmE family. RlmM subfamily.</text>
</comment>
<feature type="binding site" evidence="6">
    <location>
        <position position="290"/>
    </location>
    <ligand>
        <name>S-adenosyl-L-methionine</name>
        <dbReference type="ChEBI" id="CHEBI:59789"/>
    </ligand>
</feature>
<dbReference type="Gene3D" id="3.40.50.150">
    <property type="entry name" value="Vaccinia Virus protein VP39"/>
    <property type="match status" value="1"/>
</dbReference>
<keyword evidence="3 6" id="KW-0489">Methyltransferase</keyword>
<feature type="active site" description="Proton acceptor" evidence="6">
    <location>
        <position position="319"/>
    </location>
</feature>
<evidence type="ECO:0000259" key="9">
    <source>
        <dbReference type="Pfam" id="PF21239"/>
    </source>
</evidence>
<feature type="domain" description="Ribosomal RNA large subunit methyltransferase M THUMP-like" evidence="9">
    <location>
        <begin position="99"/>
        <end position="177"/>
    </location>
</feature>
<dbReference type="Gene3D" id="3.30.70.2810">
    <property type="match status" value="1"/>
</dbReference>
<feature type="binding site" evidence="6">
    <location>
        <position position="202"/>
    </location>
    <ligand>
        <name>S-adenosyl-L-methionine</name>
        <dbReference type="ChEBI" id="CHEBI:59789"/>
    </ligand>
</feature>
<keyword evidence="1 6" id="KW-0963">Cytoplasm</keyword>
<dbReference type="InterPro" id="IPR040739">
    <property type="entry name" value="RlmM_FDX"/>
</dbReference>
<feature type="binding site" evidence="6">
    <location>
        <position position="254"/>
    </location>
    <ligand>
        <name>S-adenosyl-L-methionine</name>
        <dbReference type="ChEBI" id="CHEBI:59789"/>
    </ligand>
</feature>
<comment type="catalytic activity">
    <reaction evidence="6">
        <text>cytidine(2498) in 23S rRNA + S-adenosyl-L-methionine = 2'-O-methylcytidine(2498) in 23S rRNA + S-adenosyl-L-homocysteine + H(+)</text>
        <dbReference type="Rhea" id="RHEA:42788"/>
        <dbReference type="Rhea" id="RHEA-COMP:10244"/>
        <dbReference type="Rhea" id="RHEA-COMP:10245"/>
        <dbReference type="ChEBI" id="CHEBI:15378"/>
        <dbReference type="ChEBI" id="CHEBI:57856"/>
        <dbReference type="ChEBI" id="CHEBI:59789"/>
        <dbReference type="ChEBI" id="CHEBI:74495"/>
        <dbReference type="ChEBI" id="CHEBI:82748"/>
        <dbReference type="EC" id="2.1.1.186"/>
    </reaction>
</comment>
<evidence type="ECO:0000256" key="5">
    <source>
        <dbReference type="ARBA" id="ARBA00022691"/>
    </source>
</evidence>
<evidence type="ECO:0000313" key="11">
    <source>
        <dbReference type="Proteomes" id="UP001500604"/>
    </source>
</evidence>
<dbReference type="InterPro" id="IPR029063">
    <property type="entry name" value="SAM-dependent_MTases_sf"/>
</dbReference>
<reference evidence="11" key="1">
    <citation type="journal article" date="2019" name="Int. J. Syst. Evol. Microbiol.">
        <title>The Global Catalogue of Microorganisms (GCM) 10K type strain sequencing project: providing services to taxonomists for standard genome sequencing and annotation.</title>
        <authorList>
            <consortium name="The Broad Institute Genomics Platform"/>
            <consortium name="The Broad Institute Genome Sequencing Center for Infectious Disease"/>
            <person name="Wu L."/>
            <person name="Ma J."/>
        </authorList>
    </citation>
    <scope>NUCLEOTIDE SEQUENCE [LARGE SCALE GENOMIC DNA]</scope>
    <source>
        <strain evidence="11">JCM 17805</strain>
    </source>
</reference>
<evidence type="ECO:0000313" key="10">
    <source>
        <dbReference type="EMBL" id="GAA4650130.1"/>
    </source>
</evidence>
<dbReference type="EMBL" id="BAABFL010000365">
    <property type="protein sequence ID" value="GAA4650130.1"/>
    <property type="molecule type" value="Genomic_DNA"/>
</dbReference>
<comment type="function">
    <text evidence="6">Catalyzes the 2'-O-methylation at nucleotide C2498 in 23S rRNA.</text>
</comment>
<dbReference type="PANTHER" id="PTHR37524">
    <property type="entry name" value="RIBOSOMAL RNA LARGE SUBUNIT METHYLTRANSFERASE M"/>
    <property type="match status" value="1"/>
</dbReference>
<dbReference type="Pfam" id="PF18125">
    <property type="entry name" value="RlmM_FDX"/>
    <property type="match status" value="1"/>
</dbReference>
<dbReference type="Pfam" id="PF01728">
    <property type="entry name" value="FtsJ"/>
    <property type="match status" value="1"/>
</dbReference>
<comment type="subunit">
    <text evidence="6">Monomer.</text>
</comment>
<dbReference type="InterPro" id="IPR011224">
    <property type="entry name" value="rRNA_MeTrfase_M"/>
</dbReference>
<feature type="binding site" evidence="6">
    <location>
        <position position="274"/>
    </location>
    <ligand>
        <name>S-adenosyl-L-methionine</name>
        <dbReference type="ChEBI" id="CHEBI:59789"/>
    </ligand>
</feature>
<sequence length="369" mass="41364">MAPFLDATTAVSDMTLNHLLLYCRPGFESDCANEIQSVSARLGIYGYVKTRENAGYVTFISHEPDGALQIQKKQRFSGLVFARQWVAAGEMIADLPMKDRVGALTAALADLPQCGEVRLETADTNEAKELSVFCRKFAHPLRQGLRKAGLLTKTEDPRKPCLHLFFIDSCNLYAGISRPGNNSPWPMGIPRLKFPKEAPSRSTLKLEEAFHVFVPRDEWDTRLASGMKAVDLGAAPGGWTWQLVNRHMFVSAVDNGPMNRDLMESGLVTHLQEDGFLFQPAKSVNWMVCDIVDKPSRTAGRMADWLVNGWCREAIFNLKLPMKQRFTAVEAAIDKIQSRLAEAERHCSLTIKQLYHDREEVTVHAKLES</sequence>
<dbReference type="RefSeq" id="WP_345196226.1">
    <property type="nucleotide sequence ID" value="NZ_BAABFL010000365.1"/>
</dbReference>
<evidence type="ECO:0000256" key="4">
    <source>
        <dbReference type="ARBA" id="ARBA00022679"/>
    </source>
</evidence>
<organism evidence="10 11">
    <name type="scientific">Kistimonas scapharcae</name>
    <dbReference type="NCBI Taxonomy" id="1036133"/>
    <lineage>
        <taxon>Bacteria</taxon>
        <taxon>Pseudomonadati</taxon>
        <taxon>Pseudomonadota</taxon>
        <taxon>Gammaproteobacteria</taxon>
        <taxon>Oceanospirillales</taxon>
        <taxon>Endozoicomonadaceae</taxon>
        <taxon>Kistimonas</taxon>
    </lineage>
</organism>
<comment type="caution">
    <text evidence="10">The sequence shown here is derived from an EMBL/GenBank/DDBJ whole genome shotgun (WGS) entry which is preliminary data.</text>
</comment>
<dbReference type="Gene3D" id="3.30.2300.20">
    <property type="match status" value="1"/>
</dbReference>
<feature type="domain" description="RlmM ferredoxin-like" evidence="8">
    <location>
        <begin position="17"/>
        <end position="86"/>
    </location>
</feature>
<comment type="subcellular location">
    <subcellularLocation>
        <location evidence="6">Cytoplasm</location>
    </subcellularLocation>
</comment>
<dbReference type="SUPFAM" id="SSF53335">
    <property type="entry name" value="S-adenosyl-L-methionine-dependent methyltransferases"/>
    <property type="match status" value="1"/>
</dbReference>
<keyword evidence="2 6" id="KW-0698">rRNA processing</keyword>